<proteinExistence type="predicted"/>
<organism evidence="3 4">
    <name type="scientific">Discina gigas</name>
    <dbReference type="NCBI Taxonomy" id="1032678"/>
    <lineage>
        <taxon>Eukaryota</taxon>
        <taxon>Fungi</taxon>
        <taxon>Dikarya</taxon>
        <taxon>Ascomycota</taxon>
        <taxon>Pezizomycotina</taxon>
        <taxon>Pezizomycetes</taxon>
        <taxon>Pezizales</taxon>
        <taxon>Discinaceae</taxon>
        <taxon>Discina</taxon>
    </lineage>
</organism>
<dbReference type="Pfam" id="PF14027">
    <property type="entry name" value="Questin_oxidase"/>
    <property type="match status" value="1"/>
</dbReference>
<dbReference type="PANTHER" id="PTHR35870">
    <property type="entry name" value="PROTEIN, PUTATIVE (AFU_ORTHOLOGUE AFUA_5G03330)-RELATED"/>
    <property type="match status" value="1"/>
</dbReference>
<dbReference type="EMBL" id="JBBBZM010000174">
    <property type="protein sequence ID" value="KAL0632342.1"/>
    <property type="molecule type" value="Genomic_DNA"/>
</dbReference>
<keyword evidence="4" id="KW-1185">Reference proteome</keyword>
<dbReference type="InterPro" id="IPR025337">
    <property type="entry name" value="Questin_oxidase-like"/>
</dbReference>
<dbReference type="Proteomes" id="UP001447188">
    <property type="component" value="Unassembled WGS sequence"/>
</dbReference>
<evidence type="ECO:0000256" key="2">
    <source>
        <dbReference type="SAM" id="MobiDB-lite"/>
    </source>
</evidence>
<evidence type="ECO:0000256" key="1">
    <source>
        <dbReference type="ARBA" id="ARBA00023002"/>
    </source>
</evidence>
<sequence>MGGAESAPVFDGLPPVEVHAYMTNPDRRSRKLKHLLRANHLNHSVMYSRMRFHNHMPHILGSAYLLGADEDHLQTIYDVEHESLEPWVDAPHELTIDNWREVLGDRRFQLAYLDFFEDELVKNGYDWKKVAIDYMMKEPRPLLHGAACGLGHPLIHLGYAFELDSPEIAMEALTLSTTNWNFLHKYLDREPIPPPTTSTKDPLELLERIRNDKRFDGLFNQPGPDNMYALFEKQESGVLEYYRALDMSDQVTAHRLLTRAGVLLLTATHTPGSPSYDFFICHLLTTAYAVRILLPVLPPEAAMPMLHGHWLFFIVVYINQLRPPVRRELVDEVDLKGRSWDDVIKHGLRQKGVEDTHYLKSIRTMKESAKLWKDEDEFYLKAATKIAWEFDGWAGFGPKNEDEREDTSRKQNIKMNVS</sequence>
<keyword evidence="1" id="KW-0560">Oxidoreductase</keyword>
<feature type="compositionally biased region" description="Basic and acidic residues" evidence="2">
    <location>
        <begin position="399"/>
        <end position="409"/>
    </location>
</feature>
<feature type="region of interest" description="Disordered" evidence="2">
    <location>
        <begin position="396"/>
        <end position="418"/>
    </location>
</feature>
<accession>A0ABR3G8Q8</accession>
<comment type="caution">
    <text evidence="3">The sequence shown here is derived from an EMBL/GenBank/DDBJ whole genome shotgun (WGS) entry which is preliminary data.</text>
</comment>
<gene>
    <name evidence="3" type="ORF">Q9L58_008780</name>
</gene>
<evidence type="ECO:0000313" key="4">
    <source>
        <dbReference type="Proteomes" id="UP001447188"/>
    </source>
</evidence>
<evidence type="ECO:0000313" key="3">
    <source>
        <dbReference type="EMBL" id="KAL0632342.1"/>
    </source>
</evidence>
<protein>
    <recommendedName>
        <fullName evidence="5">Oxidoreductase AflY</fullName>
    </recommendedName>
</protein>
<reference evidence="3 4" key="1">
    <citation type="submission" date="2024-02" db="EMBL/GenBank/DDBJ databases">
        <title>Discinaceae phylogenomics.</title>
        <authorList>
            <person name="Dirks A.C."/>
            <person name="James T.Y."/>
        </authorList>
    </citation>
    <scope>NUCLEOTIDE SEQUENCE [LARGE SCALE GENOMIC DNA]</scope>
    <source>
        <strain evidence="3 4">ACD0624</strain>
    </source>
</reference>
<dbReference type="PANTHER" id="PTHR35870:SF6">
    <property type="entry name" value="MGS207 PROTEIN"/>
    <property type="match status" value="1"/>
</dbReference>
<evidence type="ECO:0008006" key="5">
    <source>
        <dbReference type="Google" id="ProtNLM"/>
    </source>
</evidence>
<name>A0ABR3G8Q8_9PEZI</name>